<dbReference type="Gene3D" id="3.40.50.1820">
    <property type="entry name" value="alpha/beta hydrolase"/>
    <property type="match status" value="1"/>
</dbReference>
<keyword evidence="3" id="KW-1185">Reference proteome</keyword>
<evidence type="ECO:0000313" key="2">
    <source>
        <dbReference type="EMBL" id="OCK79138.1"/>
    </source>
</evidence>
<dbReference type="GO" id="GO:0016787">
    <property type="term" value="F:hydrolase activity"/>
    <property type="evidence" value="ECO:0007669"/>
    <property type="project" value="UniProtKB-KW"/>
</dbReference>
<proteinExistence type="predicted"/>
<sequence>MANPCTTMSDAQEPRAVHVEVGSIQLDGKEGASLRYSFVPASAHPELSKTLLVFLNGLVVPRSGWDPVITKLTQDRVDNGQPSPAVLSYDRFGQGESSLDPSDEGKEPGHGHDAMSAVRDLFQLILKISKEKSLLPVPASSQFPRLIFVCNSIGCAIARLFAQSYPATVSGLILLDSIMANSDFVSIWPDPDAPDFDPSALPEGVSPEELRDTRAKYGKVFHPNVPNKEGLSRRNLAHLLPYSDQPKLIGPTDVGPFLTVVGHDWETFAEQSFTGSMHTPKNLSMMYTNPYWQKYNEGLTFIVEKELCKGPIIAKDCGHFIQNDNPDFVAEEIWQMLERVIKQQ</sequence>
<feature type="domain" description="AB hydrolase-1" evidence="1">
    <location>
        <begin position="52"/>
        <end position="331"/>
    </location>
</feature>
<dbReference type="EMBL" id="KV745021">
    <property type="protein sequence ID" value="OCK79138.1"/>
    <property type="molecule type" value="Genomic_DNA"/>
</dbReference>
<dbReference type="InterPro" id="IPR029058">
    <property type="entry name" value="AB_hydrolase_fold"/>
</dbReference>
<gene>
    <name evidence="2" type="ORF">K432DRAFT_426765</name>
</gene>
<reference evidence="2 3" key="1">
    <citation type="journal article" date="2016" name="Nat. Commun.">
        <title>Ectomycorrhizal ecology is imprinted in the genome of the dominant symbiotic fungus Cenococcum geophilum.</title>
        <authorList>
            <consortium name="DOE Joint Genome Institute"/>
            <person name="Peter M."/>
            <person name="Kohler A."/>
            <person name="Ohm R.A."/>
            <person name="Kuo A."/>
            <person name="Krutzmann J."/>
            <person name="Morin E."/>
            <person name="Arend M."/>
            <person name="Barry K.W."/>
            <person name="Binder M."/>
            <person name="Choi C."/>
            <person name="Clum A."/>
            <person name="Copeland A."/>
            <person name="Grisel N."/>
            <person name="Haridas S."/>
            <person name="Kipfer T."/>
            <person name="LaButti K."/>
            <person name="Lindquist E."/>
            <person name="Lipzen A."/>
            <person name="Maire R."/>
            <person name="Meier B."/>
            <person name="Mihaltcheva S."/>
            <person name="Molinier V."/>
            <person name="Murat C."/>
            <person name="Poggeler S."/>
            <person name="Quandt C.A."/>
            <person name="Sperisen C."/>
            <person name="Tritt A."/>
            <person name="Tisserant E."/>
            <person name="Crous P.W."/>
            <person name="Henrissat B."/>
            <person name="Nehls U."/>
            <person name="Egli S."/>
            <person name="Spatafora J.W."/>
            <person name="Grigoriev I.V."/>
            <person name="Martin F.M."/>
        </authorList>
    </citation>
    <scope>NUCLEOTIDE SEQUENCE [LARGE SCALE GENOMIC DNA]</scope>
    <source>
        <strain evidence="2 3">CBS 459.81</strain>
    </source>
</reference>
<keyword evidence="2" id="KW-0378">Hydrolase</keyword>
<evidence type="ECO:0000259" key="1">
    <source>
        <dbReference type="Pfam" id="PF12697"/>
    </source>
</evidence>
<organism evidence="2 3">
    <name type="scientific">Lepidopterella palustris CBS 459.81</name>
    <dbReference type="NCBI Taxonomy" id="1314670"/>
    <lineage>
        <taxon>Eukaryota</taxon>
        <taxon>Fungi</taxon>
        <taxon>Dikarya</taxon>
        <taxon>Ascomycota</taxon>
        <taxon>Pezizomycotina</taxon>
        <taxon>Dothideomycetes</taxon>
        <taxon>Pleosporomycetidae</taxon>
        <taxon>Mytilinidiales</taxon>
        <taxon>Argynnaceae</taxon>
        <taxon>Lepidopterella</taxon>
    </lineage>
</organism>
<dbReference type="Pfam" id="PF12697">
    <property type="entry name" value="Abhydrolase_6"/>
    <property type="match status" value="1"/>
</dbReference>
<accession>A0A8E2E8P7</accession>
<dbReference type="InterPro" id="IPR000073">
    <property type="entry name" value="AB_hydrolase_1"/>
</dbReference>
<evidence type="ECO:0000313" key="3">
    <source>
        <dbReference type="Proteomes" id="UP000250266"/>
    </source>
</evidence>
<dbReference type="Proteomes" id="UP000250266">
    <property type="component" value="Unassembled WGS sequence"/>
</dbReference>
<protein>
    <submittedName>
        <fullName evidence="2">Alpha/beta-hydrolase</fullName>
    </submittedName>
</protein>
<dbReference type="OrthoDB" id="3466836at2759"/>
<name>A0A8E2E8P7_9PEZI</name>
<dbReference type="SUPFAM" id="SSF53474">
    <property type="entry name" value="alpha/beta-Hydrolases"/>
    <property type="match status" value="1"/>
</dbReference>
<dbReference type="AlphaFoldDB" id="A0A8E2E8P7"/>